<evidence type="ECO:0000256" key="7">
    <source>
        <dbReference type="HAMAP-Rule" id="MF_00957"/>
    </source>
</evidence>
<evidence type="ECO:0000256" key="2">
    <source>
        <dbReference type="ARBA" id="ARBA00022679"/>
    </source>
</evidence>
<dbReference type="InterPro" id="IPR025866">
    <property type="entry name" value="PolyA_pol_arg_C_dom"/>
</dbReference>
<dbReference type="InterPro" id="IPR032828">
    <property type="entry name" value="PolyA_RNA-bd"/>
</dbReference>
<feature type="domain" description="Poly A polymerase head" evidence="10">
    <location>
        <begin position="81"/>
        <end position="214"/>
    </location>
</feature>
<evidence type="ECO:0000256" key="5">
    <source>
        <dbReference type="ARBA" id="ARBA00022884"/>
    </source>
</evidence>
<dbReference type="PANTHER" id="PTHR43051:SF1">
    <property type="entry name" value="POLYNUCLEOTIDE ADENYLYLTRANSFERASE FAMILY PROTEIN"/>
    <property type="match status" value="1"/>
</dbReference>
<evidence type="ECO:0000256" key="4">
    <source>
        <dbReference type="ARBA" id="ARBA00022840"/>
    </source>
</evidence>
<dbReference type="InterPro" id="IPR052191">
    <property type="entry name" value="tRNA_ntf/polyA_polymerase_I"/>
</dbReference>
<evidence type="ECO:0000259" key="12">
    <source>
        <dbReference type="Pfam" id="PF12627"/>
    </source>
</evidence>
<dbReference type="Gene3D" id="1.10.3090.10">
    <property type="entry name" value="cca-adding enzyme, domain 2"/>
    <property type="match status" value="1"/>
</dbReference>
<keyword evidence="2 7" id="KW-0808">Transferase</keyword>
<dbReference type="SUPFAM" id="SSF81301">
    <property type="entry name" value="Nucleotidyltransferase"/>
    <property type="match status" value="1"/>
</dbReference>
<dbReference type="SUPFAM" id="SSF81891">
    <property type="entry name" value="Poly A polymerase C-terminal region-like"/>
    <property type="match status" value="1"/>
</dbReference>
<dbReference type="GO" id="GO:0005524">
    <property type="term" value="F:ATP binding"/>
    <property type="evidence" value="ECO:0007669"/>
    <property type="project" value="UniProtKB-UniRule"/>
</dbReference>
<sequence length="491" mass="56521">MLESPPIMRSFHVFGRIFLQTVHPMLKKLFQSFRSPLRKPQQHTRTTPEVLNSSQHSLQRSQFSRYAVNIVERLQNAGYQAYLVGGCVRDMMLNITPKDFDVATSATPEQVRAEFRNARIIGRRFKLVHIHFGREIIEVATFRANHPQDAEEEDSNQSSRNESGRILRDNVYGTLEEDAQRRDFTINALYYDPVSERVLDYANGVHDIRNRLIRLIGDPEQRYKEDPVRMLRAVRFAAKLDFGIEKHSAQPIRSLAPMLRDIPSARLFEEVLKLFLSGHAAPTFEMLVDLELFEPLFPASSKALEYNPTYTHTLISNALINTDLRIKQNKPVTPAFLFAALLWPALPAKVLRAQERGMPPIAAMQEAAHELIIEQCQRIAIPKRFTLPIREIWDMQERLPRRSGKRADLLLDNSRFRAGYDFLLLRETAGEQTDGLGQWWTDYQDCNDSERRDMIRDLSSKPEAAGTAPRKRRRNSGAKRKRTTGEAQSGE</sequence>
<comment type="caution">
    <text evidence="13">The sequence shown here is derived from an EMBL/GenBank/DDBJ whole genome shotgun (WGS) entry which is preliminary data.</text>
</comment>
<feature type="domain" description="tRNA nucleotidyltransferase/poly(A) polymerase RNA and SrmB- binding" evidence="12">
    <location>
        <begin position="241"/>
        <end position="300"/>
    </location>
</feature>
<comment type="catalytic activity">
    <reaction evidence="7">
        <text>RNA(n) + ATP = RNA(n)-3'-adenine ribonucleotide + diphosphate</text>
        <dbReference type="Rhea" id="RHEA:11332"/>
        <dbReference type="Rhea" id="RHEA-COMP:14527"/>
        <dbReference type="Rhea" id="RHEA-COMP:17347"/>
        <dbReference type="ChEBI" id="CHEBI:30616"/>
        <dbReference type="ChEBI" id="CHEBI:33019"/>
        <dbReference type="ChEBI" id="CHEBI:140395"/>
        <dbReference type="ChEBI" id="CHEBI:173115"/>
        <dbReference type="EC" id="2.7.7.19"/>
    </reaction>
</comment>
<dbReference type="Proteomes" id="UP000275613">
    <property type="component" value="Unassembled WGS sequence"/>
</dbReference>
<dbReference type="EC" id="2.7.7.19" evidence="7"/>
<protein>
    <recommendedName>
        <fullName evidence="7">Poly(A) polymerase I</fullName>
        <shortName evidence="7">PAP I</shortName>
        <ecNumber evidence="7">2.7.7.19</ecNumber>
    </recommendedName>
</protein>
<comment type="similarity">
    <text evidence="7 8">Belongs to the tRNA nucleotidyltransferase/poly(A) polymerase family.</text>
</comment>
<evidence type="ECO:0000256" key="8">
    <source>
        <dbReference type="RuleBase" id="RU003953"/>
    </source>
</evidence>
<evidence type="ECO:0000259" key="10">
    <source>
        <dbReference type="Pfam" id="PF01743"/>
    </source>
</evidence>
<name>A0A3M3W1G5_PSEA0</name>
<evidence type="ECO:0000313" key="14">
    <source>
        <dbReference type="Proteomes" id="UP000275613"/>
    </source>
</evidence>
<keyword evidence="1 7" id="KW-0507">mRNA processing</keyword>
<dbReference type="Pfam" id="PF12627">
    <property type="entry name" value="PolyA_pol_RNAbd"/>
    <property type="match status" value="1"/>
</dbReference>
<dbReference type="EMBL" id="RBPV01000427">
    <property type="protein sequence ID" value="RMO51727.1"/>
    <property type="molecule type" value="Genomic_DNA"/>
</dbReference>
<feature type="region of interest" description="Disordered" evidence="9">
    <location>
        <begin position="36"/>
        <end position="56"/>
    </location>
</feature>
<dbReference type="Pfam" id="PF01743">
    <property type="entry name" value="PolyA_pol"/>
    <property type="match status" value="1"/>
</dbReference>
<dbReference type="HAMAP" id="MF_00957">
    <property type="entry name" value="PolyA_pol"/>
    <property type="match status" value="1"/>
</dbReference>
<evidence type="ECO:0000256" key="3">
    <source>
        <dbReference type="ARBA" id="ARBA00022741"/>
    </source>
</evidence>
<dbReference type="InterPro" id="IPR002646">
    <property type="entry name" value="PolA_pol_head_dom"/>
</dbReference>
<organism evidence="13 14">
    <name type="scientific">Pseudomonas amygdali pv. eriobotryae</name>
    <dbReference type="NCBI Taxonomy" id="129137"/>
    <lineage>
        <taxon>Bacteria</taxon>
        <taxon>Pseudomonadati</taxon>
        <taxon>Pseudomonadota</taxon>
        <taxon>Gammaproteobacteria</taxon>
        <taxon>Pseudomonadales</taxon>
        <taxon>Pseudomonadaceae</taxon>
        <taxon>Pseudomonas</taxon>
        <taxon>Pseudomonas amygdali</taxon>
    </lineage>
</organism>
<evidence type="ECO:0000313" key="13">
    <source>
        <dbReference type="EMBL" id="RMO51727.1"/>
    </source>
</evidence>
<dbReference type="Gene3D" id="3.30.460.10">
    <property type="entry name" value="Beta Polymerase, domain 2"/>
    <property type="match status" value="1"/>
</dbReference>
<dbReference type="GO" id="GO:0043633">
    <property type="term" value="P:polyadenylation-dependent RNA catabolic process"/>
    <property type="evidence" value="ECO:0007669"/>
    <property type="project" value="InterPro"/>
</dbReference>
<feature type="domain" description="Polymerase A arginine-rich C-terminal" evidence="11">
    <location>
        <begin position="357"/>
        <end position="474"/>
    </location>
</feature>
<feature type="region of interest" description="Disordered" evidence="9">
    <location>
        <begin position="451"/>
        <end position="491"/>
    </location>
</feature>
<feature type="compositionally biased region" description="Polar residues" evidence="9">
    <location>
        <begin position="43"/>
        <end position="56"/>
    </location>
</feature>
<comment type="function">
    <text evidence="7">Adds poly(A) tail to the 3' end of many RNAs, which usually targets these RNAs for decay. Plays a significant role in the global control of gene expression, through influencing the rate of transcript degradation, and in the general RNA quality control.</text>
</comment>
<feature type="compositionally biased region" description="Basic and acidic residues" evidence="9">
    <location>
        <begin position="451"/>
        <end position="460"/>
    </location>
</feature>
<feature type="active site" evidence="7">
    <location>
        <position position="101"/>
    </location>
</feature>
<dbReference type="Pfam" id="PF12626">
    <property type="entry name" value="PolyA_pol_arg_C"/>
    <property type="match status" value="1"/>
</dbReference>
<keyword evidence="5 7" id="KW-0694">RNA-binding</keyword>
<gene>
    <name evidence="7" type="primary">pcnB</name>
    <name evidence="13" type="ORF">ALQ39_05577</name>
</gene>
<evidence type="ECO:0000256" key="9">
    <source>
        <dbReference type="SAM" id="MobiDB-lite"/>
    </source>
</evidence>
<dbReference type="AlphaFoldDB" id="A0A3M3W1G5"/>
<dbReference type="InterPro" id="IPR043519">
    <property type="entry name" value="NT_sf"/>
</dbReference>
<dbReference type="InterPro" id="IPR010206">
    <property type="entry name" value="PolA_pol_I"/>
</dbReference>
<feature type="active site" evidence="7">
    <location>
        <position position="99"/>
    </location>
</feature>
<proteinExistence type="inferred from homology"/>
<evidence type="ECO:0000256" key="1">
    <source>
        <dbReference type="ARBA" id="ARBA00022664"/>
    </source>
</evidence>
<feature type="compositionally biased region" description="Basic residues" evidence="9">
    <location>
        <begin position="469"/>
        <end position="482"/>
    </location>
</feature>
<dbReference type="GO" id="GO:1990817">
    <property type="term" value="F:poly(A) RNA polymerase activity"/>
    <property type="evidence" value="ECO:0007669"/>
    <property type="project" value="UniProtKB-UniRule"/>
</dbReference>
<dbReference type="FunFam" id="3.30.460.10:FF:000035">
    <property type="entry name" value="Poly(A) polymerase I"/>
    <property type="match status" value="1"/>
</dbReference>
<evidence type="ECO:0000259" key="11">
    <source>
        <dbReference type="Pfam" id="PF12626"/>
    </source>
</evidence>
<keyword evidence="4 7" id="KW-0067">ATP-binding</keyword>
<dbReference type="PANTHER" id="PTHR43051">
    <property type="entry name" value="POLYNUCLEOTIDE ADENYLYLTRANSFERASE FAMILY PROTEIN"/>
    <property type="match status" value="1"/>
</dbReference>
<keyword evidence="3 7" id="KW-0547">Nucleotide-binding</keyword>
<accession>A0A3M3W1G5</accession>
<dbReference type="GO" id="GO:0003723">
    <property type="term" value="F:RNA binding"/>
    <property type="evidence" value="ECO:0007669"/>
    <property type="project" value="UniProtKB-UniRule"/>
</dbReference>
<dbReference type="CDD" id="cd05398">
    <property type="entry name" value="NT_ClassII-CCAase"/>
    <property type="match status" value="1"/>
</dbReference>
<keyword evidence="6 7" id="KW-0804">Transcription</keyword>
<dbReference type="NCBIfam" id="TIGR01942">
    <property type="entry name" value="pcnB"/>
    <property type="match status" value="1"/>
</dbReference>
<evidence type="ECO:0000256" key="6">
    <source>
        <dbReference type="ARBA" id="ARBA00023163"/>
    </source>
</evidence>
<dbReference type="GO" id="GO:0006397">
    <property type="term" value="P:mRNA processing"/>
    <property type="evidence" value="ECO:0007669"/>
    <property type="project" value="UniProtKB-KW"/>
</dbReference>
<feature type="active site" evidence="7">
    <location>
        <position position="183"/>
    </location>
</feature>
<reference evidence="13 14" key="1">
    <citation type="submission" date="2018-08" db="EMBL/GenBank/DDBJ databases">
        <title>Recombination of ecologically and evolutionarily significant loci maintains genetic cohesion in the Pseudomonas syringae species complex.</title>
        <authorList>
            <person name="Dillon M."/>
            <person name="Thakur S."/>
            <person name="Almeida R.N.D."/>
            <person name="Weir B.S."/>
            <person name="Guttman D.S."/>
        </authorList>
    </citation>
    <scope>NUCLEOTIDE SEQUENCE [LARGE SCALE GENOMIC DNA]</scope>
    <source>
        <strain evidence="13 14">ICMP 4316</strain>
    </source>
</reference>